<dbReference type="GeneID" id="1190801"/>
<sequence>MQIRPIKVSDHERFTALWNRVYSEGEFLISPAPDNATLRSILQRVENESIPQFVAFDRQELIGSVEIFPAEMCGYEGGQLIRVGILGIHIDKSYRGKGLGRKLLSMAIARGWAFGYDQIVLNVYKTNTPAIALYERFGFEHQGELGEVILPNGKVLMSQKMVLNKAQHRSNNPGL</sequence>
<dbReference type="InterPro" id="IPR016181">
    <property type="entry name" value="Acyl_CoA_acyltransferase"/>
</dbReference>
<comment type="caution">
    <text evidence="3">The sequence shown here is derived from an EMBL/GenBank/DDBJ whole genome shotgun (WGS) entry which is preliminary data.</text>
</comment>
<name>A0A0L8SBG1_VIBPH</name>
<dbReference type="Pfam" id="PF00583">
    <property type="entry name" value="Acetyltransf_1"/>
    <property type="match status" value="1"/>
</dbReference>
<dbReference type="InterPro" id="IPR050680">
    <property type="entry name" value="YpeA/RimI_acetyltransf"/>
</dbReference>
<dbReference type="Gene3D" id="3.40.630.30">
    <property type="match status" value="1"/>
</dbReference>
<dbReference type="PANTHER" id="PTHR43420">
    <property type="entry name" value="ACETYLTRANSFERASE"/>
    <property type="match status" value="1"/>
</dbReference>
<dbReference type="InterPro" id="IPR000182">
    <property type="entry name" value="GNAT_dom"/>
</dbReference>
<reference evidence="3 4" key="1">
    <citation type="journal article" date="2017" name="Appl. Environ. Microbiol.">
        <title>Parallel evolution of two clades of a major Atlantic endemic Vibrio parahaemolyticus pathogen lineage by independent acquisition of related pathogenicity islands.</title>
        <authorList>
            <person name="Xu F."/>
            <person name="Gonzalez-Escalona N."/>
            <person name="Drees K.P."/>
            <person name="Sebra R.P."/>
            <person name="Cooper V.S."/>
            <person name="Jones S.H."/>
            <person name="Whistler C.A."/>
        </authorList>
    </citation>
    <scope>NUCLEOTIDE SEQUENCE [LARGE SCALE GENOMIC DNA]</scope>
    <source>
        <strain evidence="3 4">MAVP-3</strain>
    </source>
</reference>
<keyword evidence="2" id="KW-0012">Acyltransferase</keyword>
<accession>A0A0L8SBG1</accession>
<dbReference type="OrthoDB" id="6878163at2"/>
<dbReference type="EMBL" id="NIXT01000557">
    <property type="protein sequence ID" value="OXE32723.1"/>
    <property type="molecule type" value="Genomic_DNA"/>
</dbReference>
<dbReference type="SUPFAM" id="SSF55729">
    <property type="entry name" value="Acyl-CoA N-acyltransferases (Nat)"/>
    <property type="match status" value="1"/>
</dbReference>
<evidence type="ECO:0000256" key="2">
    <source>
        <dbReference type="ARBA" id="ARBA00023315"/>
    </source>
</evidence>
<dbReference type="Proteomes" id="UP000214596">
    <property type="component" value="Unassembled WGS sequence"/>
</dbReference>
<gene>
    <name evidence="3" type="ORF">CA163_11250</name>
</gene>
<keyword evidence="1 3" id="KW-0808">Transferase</keyword>
<evidence type="ECO:0000256" key="1">
    <source>
        <dbReference type="ARBA" id="ARBA00022679"/>
    </source>
</evidence>
<dbReference type="PROSITE" id="PS51186">
    <property type="entry name" value="GNAT"/>
    <property type="match status" value="1"/>
</dbReference>
<dbReference type="CDD" id="cd04301">
    <property type="entry name" value="NAT_SF"/>
    <property type="match status" value="1"/>
</dbReference>
<dbReference type="RefSeq" id="WP_005459926.1">
    <property type="nucleotide sequence ID" value="NZ_CANUHY010000002.1"/>
</dbReference>
<dbReference type="OMA" id="FPAEMCG"/>
<dbReference type="STRING" id="670.ACZ92_00320"/>
<evidence type="ECO:0000313" key="3">
    <source>
        <dbReference type="EMBL" id="OXE32723.1"/>
    </source>
</evidence>
<evidence type="ECO:0000313" key="4">
    <source>
        <dbReference type="Proteomes" id="UP000214596"/>
    </source>
</evidence>
<protein>
    <submittedName>
        <fullName evidence="3">N-acetyltransferase</fullName>
    </submittedName>
</protein>
<dbReference type="AlphaFoldDB" id="A0A0L8SBG1"/>
<proteinExistence type="predicted"/>
<organism evidence="3 4">
    <name type="scientific">Vibrio parahaemolyticus</name>
    <dbReference type="NCBI Taxonomy" id="670"/>
    <lineage>
        <taxon>Bacteria</taxon>
        <taxon>Pseudomonadati</taxon>
        <taxon>Pseudomonadota</taxon>
        <taxon>Gammaproteobacteria</taxon>
        <taxon>Vibrionales</taxon>
        <taxon>Vibrionaceae</taxon>
        <taxon>Vibrio</taxon>
    </lineage>
</organism>
<dbReference type="GO" id="GO:0016747">
    <property type="term" value="F:acyltransferase activity, transferring groups other than amino-acyl groups"/>
    <property type="evidence" value="ECO:0007669"/>
    <property type="project" value="InterPro"/>
</dbReference>
<dbReference type="PANTHER" id="PTHR43420:SF12">
    <property type="entry name" value="N-ACETYLTRANSFERASE DOMAIN-CONTAINING PROTEIN"/>
    <property type="match status" value="1"/>
</dbReference>